<comment type="catalytic activity">
    <reaction evidence="7 8">
        <text>shikimate + NADP(+) = 3-dehydroshikimate + NADPH + H(+)</text>
        <dbReference type="Rhea" id="RHEA:17737"/>
        <dbReference type="ChEBI" id="CHEBI:15378"/>
        <dbReference type="ChEBI" id="CHEBI:16630"/>
        <dbReference type="ChEBI" id="CHEBI:36208"/>
        <dbReference type="ChEBI" id="CHEBI:57783"/>
        <dbReference type="ChEBI" id="CHEBI:58349"/>
        <dbReference type="EC" id="1.1.1.25"/>
    </reaction>
</comment>
<dbReference type="GO" id="GO:0019632">
    <property type="term" value="P:shikimate metabolic process"/>
    <property type="evidence" value="ECO:0007669"/>
    <property type="project" value="InterPro"/>
</dbReference>
<evidence type="ECO:0000259" key="12">
    <source>
        <dbReference type="Pfam" id="PF18317"/>
    </source>
</evidence>
<dbReference type="NCBIfam" id="TIGR00507">
    <property type="entry name" value="aroE"/>
    <property type="match status" value="1"/>
</dbReference>
<dbReference type="SUPFAM" id="SSF53223">
    <property type="entry name" value="Aminoacid dehydrogenase-like, N-terminal domain"/>
    <property type="match status" value="1"/>
</dbReference>
<dbReference type="PANTHER" id="PTHR21089:SF1">
    <property type="entry name" value="BIFUNCTIONAL 3-DEHYDROQUINATE DEHYDRATASE_SHIKIMATE DEHYDROGENASE, CHLOROPLASTIC"/>
    <property type="match status" value="1"/>
</dbReference>
<comment type="similarity">
    <text evidence="8">Belongs to the shikimate dehydrogenase family.</text>
</comment>
<comment type="caution">
    <text evidence="13">The sequence shown here is derived from an EMBL/GenBank/DDBJ whole genome shotgun (WGS) entry which is preliminary data.</text>
</comment>
<dbReference type="EC" id="1.1.1.25" evidence="2 8"/>
<dbReference type="GO" id="GO:0005829">
    <property type="term" value="C:cytosol"/>
    <property type="evidence" value="ECO:0007669"/>
    <property type="project" value="TreeGrafter"/>
</dbReference>
<evidence type="ECO:0000256" key="4">
    <source>
        <dbReference type="ARBA" id="ARBA00022857"/>
    </source>
</evidence>
<feature type="binding site" evidence="8">
    <location>
        <position position="220"/>
    </location>
    <ligand>
        <name>shikimate</name>
        <dbReference type="ChEBI" id="CHEBI:36208"/>
    </ligand>
</feature>
<dbReference type="Gene3D" id="3.40.50.720">
    <property type="entry name" value="NAD(P)-binding Rossmann-like Domain"/>
    <property type="match status" value="1"/>
</dbReference>
<evidence type="ECO:0000256" key="8">
    <source>
        <dbReference type="HAMAP-Rule" id="MF_00222"/>
    </source>
</evidence>
<dbReference type="RefSeq" id="WP_115515333.1">
    <property type="nucleotide sequence ID" value="NZ_QRGO01000001.1"/>
</dbReference>
<protein>
    <recommendedName>
        <fullName evidence="2 8">Shikimate dehydrogenase (NADP(+))</fullName>
        <shortName evidence="8">SDH</shortName>
        <ecNumber evidence="2 8">1.1.1.25</ecNumber>
    </recommendedName>
</protein>
<dbReference type="PANTHER" id="PTHR21089">
    <property type="entry name" value="SHIKIMATE DEHYDROGENASE"/>
    <property type="match status" value="1"/>
</dbReference>
<feature type="binding site" evidence="8">
    <location>
        <position position="89"/>
    </location>
    <ligand>
        <name>shikimate</name>
        <dbReference type="ChEBI" id="CHEBI:36208"/>
    </ligand>
</feature>
<dbReference type="NCBIfam" id="NF001312">
    <property type="entry name" value="PRK00258.1-4"/>
    <property type="match status" value="1"/>
</dbReference>
<evidence type="ECO:0000259" key="10">
    <source>
        <dbReference type="Pfam" id="PF01488"/>
    </source>
</evidence>
<dbReference type="InterPro" id="IPR036291">
    <property type="entry name" value="NAD(P)-bd_dom_sf"/>
</dbReference>
<organism evidence="13 14">
    <name type="scientific">Undibacter mobilis</name>
    <dbReference type="NCBI Taxonomy" id="2292256"/>
    <lineage>
        <taxon>Bacteria</taxon>
        <taxon>Pseudomonadati</taxon>
        <taxon>Pseudomonadota</taxon>
        <taxon>Alphaproteobacteria</taxon>
        <taxon>Hyphomicrobiales</taxon>
        <taxon>Nitrobacteraceae</taxon>
        <taxon>Undibacter</taxon>
    </lineage>
</organism>
<dbReference type="CDD" id="cd01065">
    <property type="entry name" value="NAD_bind_Shikimate_DH"/>
    <property type="match status" value="1"/>
</dbReference>
<feature type="domain" description="Quinate/shikimate 5-dehydrogenase/glutamyl-tRNA reductase" evidence="10">
    <location>
        <begin position="125"/>
        <end position="193"/>
    </location>
</feature>
<dbReference type="GO" id="GO:0009073">
    <property type="term" value="P:aromatic amino acid family biosynthetic process"/>
    <property type="evidence" value="ECO:0007669"/>
    <property type="project" value="UniProtKB-KW"/>
</dbReference>
<dbReference type="UniPathway" id="UPA00053">
    <property type="reaction ID" value="UER00087"/>
</dbReference>
<dbReference type="InterPro" id="IPR011342">
    <property type="entry name" value="Shikimate_DH"/>
</dbReference>
<dbReference type="AlphaFoldDB" id="A0A371B725"/>
<dbReference type="HAMAP" id="MF_00222">
    <property type="entry name" value="Shikimate_DH_AroE"/>
    <property type="match status" value="1"/>
</dbReference>
<dbReference type="Proteomes" id="UP000263993">
    <property type="component" value="Unassembled WGS sequence"/>
</dbReference>
<evidence type="ECO:0000259" key="11">
    <source>
        <dbReference type="Pfam" id="PF08501"/>
    </source>
</evidence>
<proteinExistence type="inferred from homology"/>
<feature type="domain" description="SDH C-terminal" evidence="12">
    <location>
        <begin position="241"/>
        <end position="263"/>
    </location>
</feature>
<evidence type="ECO:0000256" key="7">
    <source>
        <dbReference type="ARBA" id="ARBA00049442"/>
    </source>
</evidence>
<dbReference type="GO" id="GO:0009423">
    <property type="term" value="P:chorismate biosynthetic process"/>
    <property type="evidence" value="ECO:0007669"/>
    <property type="project" value="UniProtKB-UniRule"/>
</dbReference>
<evidence type="ECO:0000256" key="6">
    <source>
        <dbReference type="ARBA" id="ARBA00023141"/>
    </source>
</evidence>
<feature type="binding site" evidence="8">
    <location>
        <begin position="18"/>
        <end position="20"/>
    </location>
    <ligand>
        <name>shikimate</name>
        <dbReference type="ChEBI" id="CHEBI:36208"/>
    </ligand>
</feature>
<keyword evidence="6 8" id="KW-0057">Aromatic amino acid biosynthesis</keyword>
<keyword evidence="14" id="KW-1185">Reference proteome</keyword>
<evidence type="ECO:0000256" key="2">
    <source>
        <dbReference type="ARBA" id="ARBA00012962"/>
    </source>
</evidence>
<dbReference type="InterPro" id="IPR046346">
    <property type="entry name" value="Aminoacid_DH-like_N_sf"/>
</dbReference>
<dbReference type="OrthoDB" id="9792692at2"/>
<sequence>MSDNRKAVCVVGWPAGHSRSPLIHQYWMKKHGIDAEYRKEAIPPEQFADFITHLRERGYVGCNVTVPHKQAAMELTVADDRAKAVGAANTLWFDGDKLRSTNTDVEGFLANLDQTTPGWDRGLESAVVLGAGGGARAVVYALIQRDVQRIHVVNRSPERAEALRARFGARVNVAQWGEMTGLLGGAGLLVNTTSLGMVGQPQIDINLRCPMSMVVSDLVYVPLETKLLAAARDKGLRVADGLGMLLHQAVRGFELWFGVKPEVTPELRKVIEEDLAPMAAPKPASPDKTVKPRAPKKPRG</sequence>
<keyword evidence="3 8" id="KW-0028">Amino-acid biosynthesis</keyword>
<comment type="pathway">
    <text evidence="1 8">Metabolic intermediate biosynthesis; chorismate biosynthesis; chorismate from D-erythrose 4-phosphate and phosphoenolpyruvate: step 4/7.</text>
</comment>
<evidence type="ECO:0000256" key="5">
    <source>
        <dbReference type="ARBA" id="ARBA00023002"/>
    </source>
</evidence>
<feature type="binding site" evidence="8">
    <location>
        <position position="65"/>
    </location>
    <ligand>
        <name>shikimate</name>
        <dbReference type="ChEBI" id="CHEBI:36208"/>
    </ligand>
</feature>
<feature type="domain" description="Shikimate dehydrogenase substrate binding N-terminal" evidence="11">
    <location>
        <begin position="10"/>
        <end position="91"/>
    </location>
</feature>
<feature type="binding site" evidence="8">
    <location>
        <position position="218"/>
    </location>
    <ligand>
        <name>NADP(+)</name>
        <dbReference type="ChEBI" id="CHEBI:58349"/>
    </ligand>
</feature>
<dbReference type="InterPro" id="IPR006151">
    <property type="entry name" value="Shikm_DH/Glu-tRNA_Rdtase"/>
</dbReference>
<comment type="function">
    <text evidence="8">Involved in the biosynthesis of the chorismate, which leads to the biosynthesis of aromatic amino acids. Catalyzes the reversible NADPH linked reduction of 3-dehydroshikimate (DHSA) to yield shikimate (SA).</text>
</comment>
<dbReference type="GO" id="GO:0004764">
    <property type="term" value="F:shikimate 3-dehydrogenase (NADP+) activity"/>
    <property type="evidence" value="ECO:0007669"/>
    <property type="project" value="UniProtKB-UniRule"/>
</dbReference>
<feature type="region of interest" description="Disordered" evidence="9">
    <location>
        <begin position="274"/>
        <end position="300"/>
    </location>
</feature>
<dbReference type="EMBL" id="QRGO01000001">
    <property type="protein sequence ID" value="RDV03307.1"/>
    <property type="molecule type" value="Genomic_DNA"/>
</dbReference>
<dbReference type="SUPFAM" id="SSF51735">
    <property type="entry name" value="NAD(P)-binding Rossmann-fold domains"/>
    <property type="match status" value="1"/>
</dbReference>
<dbReference type="GO" id="GO:0008652">
    <property type="term" value="P:amino acid biosynthetic process"/>
    <property type="evidence" value="ECO:0007669"/>
    <property type="project" value="UniProtKB-KW"/>
</dbReference>
<keyword evidence="4 8" id="KW-0521">NADP</keyword>
<dbReference type="InterPro" id="IPR041121">
    <property type="entry name" value="SDH_C"/>
</dbReference>
<name>A0A371B725_9BRAD</name>
<evidence type="ECO:0000313" key="13">
    <source>
        <dbReference type="EMBL" id="RDV03307.1"/>
    </source>
</evidence>
<reference evidence="14" key="1">
    <citation type="submission" date="2018-08" db="EMBL/GenBank/DDBJ databases">
        <authorList>
            <person name="Kim S.-J."/>
            <person name="Jung G.-Y."/>
        </authorList>
    </citation>
    <scope>NUCLEOTIDE SEQUENCE [LARGE SCALE GENOMIC DNA]</scope>
    <source>
        <strain evidence="14">GY_H</strain>
    </source>
</reference>
<evidence type="ECO:0000256" key="1">
    <source>
        <dbReference type="ARBA" id="ARBA00004871"/>
    </source>
</evidence>
<feature type="active site" description="Proton acceptor" evidence="8">
    <location>
        <position position="69"/>
    </location>
</feature>
<dbReference type="Pfam" id="PF08501">
    <property type="entry name" value="Shikimate_dh_N"/>
    <property type="match status" value="1"/>
</dbReference>
<dbReference type="Gene3D" id="3.40.50.10860">
    <property type="entry name" value="Leucine Dehydrogenase, chain A, domain 1"/>
    <property type="match status" value="1"/>
</dbReference>
<gene>
    <name evidence="8" type="primary">aroE</name>
    <name evidence="13" type="ORF">DXH78_01110</name>
</gene>
<feature type="compositionally biased region" description="Basic residues" evidence="9">
    <location>
        <begin position="291"/>
        <end position="300"/>
    </location>
</feature>
<feature type="binding site" evidence="8">
    <location>
        <position position="241"/>
    </location>
    <ligand>
        <name>NADP(+)</name>
        <dbReference type="ChEBI" id="CHEBI:58349"/>
    </ligand>
</feature>
<feature type="binding site" evidence="8">
    <location>
        <position position="248"/>
    </location>
    <ligand>
        <name>shikimate</name>
        <dbReference type="ChEBI" id="CHEBI:36208"/>
    </ligand>
</feature>
<keyword evidence="5 8" id="KW-0560">Oxidoreductase</keyword>
<evidence type="ECO:0000256" key="3">
    <source>
        <dbReference type="ARBA" id="ARBA00022605"/>
    </source>
</evidence>
<dbReference type="Pfam" id="PF01488">
    <property type="entry name" value="Shikimate_DH"/>
    <property type="match status" value="1"/>
</dbReference>
<dbReference type="InterPro" id="IPR022893">
    <property type="entry name" value="Shikimate_DH_fam"/>
</dbReference>
<evidence type="ECO:0000313" key="14">
    <source>
        <dbReference type="Proteomes" id="UP000263993"/>
    </source>
</evidence>
<comment type="subunit">
    <text evidence="8">Homodimer.</text>
</comment>
<feature type="binding site" evidence="8">
    <location>
        <position position="80"/>
    </location>
    <ligand>
        <name>NADP(+)</name>
        <dbReference type="ChEBI" id="CHEBI:58349"/>
    </ligand>
</feature>
<dbReference type="Pfam" id="PF18317">
    <property type="entry name" value="SDH_C"/>
    <property type="match status" value="1"/>
</dbReference>
<comment type="caution">
    <text evidence="8">Lacks conserved residue(s) required for the propagation of feature annotation.</text>
</comment>
<feature type="binding site" evidence="8">
    <location>
        <position position="104"/>
    </location>
    <ligand>
        <name>shikimate</name>
        <dbReference type="ChEBI" id="CHEBI:36208"/>
    </ligand>
</feature>
<accession>A0A371B725</accession>
<dbReference type="GO" id="GO:0050661">
    <property type="term" value="F:NADP binding"/>
    <property type="evidence" value="ECO:0007669"/>
    <property type="project" value="InterPro"/>
</dbReference>
<evidence type="ECO:0000256" key="9">
    <source>
        <dbReference type="SAM" id="MobiDB-lite"/>
    </source>
</evidence>
<dbReference type="InterPro" id="IPR013708">
    <property type="entry name" value="Shikimate_DH-bd_N"/>
</dbReference>